<name>A0A1I1ZE29_9ACTN</name>
<dbReference type="OrthoDB" id="3822181at2"/>
<evidence type="ECO:0000259" key="4">
    <source>
        <dbReference type="SMART" id="SM00418"/>
    </source>
</evidence>
<sequence length="215" mass="22598">MADGRRIVHDVETLKALADPARLAILELLMGDYARTWTAKELAGAITMPPKKIYYHLGLLEQQGLLEVRTTQVVNGIIEKHYGAGQESITFQRGGAPGAGAPAESPEQMSQLVTTLFAEVQTHILAGLDSGAAVMNRDAPDDKRMVISYTTAGMAPRQAGEFRDALLAVIERFRAASTPGAPAFELLVAIHPRGTAAPGADGADETPTAGGAAAP</sequence>
<keyword evidence="3" id="KW-0804">Transcription</keyword>
<keyword evidence="1" id="KW-0805">Transcription regulation</keyword>
<keyword evidence="2" id="KW-0238">DNA-binding</keyword>
<dbReference type="EMBL" id="FONV01000001">
    <property type="protein sequence ID" value="SFE29959.1"/>
    <property type="molecule type" value="Genomic_DNA"/>
</dbReference>
<proteinExistence type="predicted"/>
<dbReference type="SUPFAM" id="SSF46785">
    <property type="entry name" value="Winged helix' DNA-binding domain"/>
    <property type="match status" value="1"/>
</dbReference>
<evidence type="ECO:0000313" key="6">
    <source>
        <dbReference type="Proteomes" id="UP000199645"/>
    </source>
</evidence>
<dbReference type="InterPro" id="IPR051081">
    <property type="entry name" value="HTH_MetalResp_TranReg"/>
</dbReference>
<dbReference type="InterPro" id="IPR036390">
    <property type="entry name" value="WH_DNA-bd_sf"/>
</dbReference>
<dbReference type="GO" id="GO:0003677">
    <property type="term" value="F:DNA binding"/>
    <property type="evidence" value="ECO:0007669"/>
    <property type="project" value="UniProtKB-KW"/>
</dbReference>
<dbReference type="SMART" id="SM00418">
    <property type="entry name" value="HTH_ARSR"/>
    <property type="match status" value="1"/>
</dbReference>
<evidence type="ECO:0000256" key="1">
    <source>
        <dbReference type="ARBA" id="ARBA00023015"/>
    </source>
</evidence>
<evidence type="ECO:0000256" key="3">
    <source>
        <dbReference type="ARBA" id="ARBA00023163"/>
    </source>
</evidence>
<dbReference type="InterPro" id="IPR001845">
    <property type="entry name" value="HTH_ArsR_DNA-bd_dom"/>
</dbReference>
<dbReference type="GO" id="GO:0003700">
    <property type="term" value="F:DNA-binding transcription factor activity"/>
    <property type="evidence" value="ECO:0007669"/>
    <property type="project" value="InterPro"/>
</dbReference>
<dbReference type="Pfam" id="PF12840">
    <property type="entry name" value="HTH_20"/>
    <property type="match status" value="1"/>
</dbReference>
<evidence type="ECO:0000313" key="5">
    <source>
        <dbReference type="EMBL" id="SFE29959.1"/>
    </source>
</evidence>
<dbReference type="PANTHER" id="PTHR33154:SF33">
    <property type="entry name" value="TRANSCRIPTIONAL REPRESSOR SDPR"/>
    <property type="match status" value="1"/>
</dbReference>
<accession>A0A1I1ZE29</accession>
<dbReference type="Proteomes" id="UP000199645">
    <property type="component" value="Unassembled WGS sequence"/>
</dbReference>
<protein>
    <submittedName>
        <fullName evidence="5">Helix-turn-helix domain-containing protein</fullName>
    </submittedName>
</protein>
<keyword evidence="6" id="KW-1185">Reference proteome</keyword>
<dbReference type="RefSeq" id="WP_093608711.1">
    <property type="nucleotide sequence ID" value="NZ_BOMT01000014.1"/>
</dbReference>
<gene>
    <name evidence="5" type="ORF">SAMN05421541_10153</name>
</gene>
<dbReference type="PRINTS" id="PR00778">
    <property type="entry name" value="HTHARSR"/>
</dbReference>
<dbReference type="AlphaFoldDB" id="A0A1I1ZE29"/>
<dbReference type="Gene3D" id="1.10.10.10">
    <property type="entry name" value="Winged helix-like DNA-binding domain superfamily/Winged helix DNA-binding domain"/>
    <property type="match status" value="1"/>
</dbReference>
<feature type="domain" description="HTH arsR-type" evidence="4">
    <location>
        <begin position="12"/>
        <end position="82"/>
    </location>
</feature>
<dbReference type="InterPro" id="IPR036388">
    <property type="entry name" value="WH-like_DNA-bd_sf"/>
</dbReference>
<evidence type="ECO:0000256" key="2">
    <source>
        <dbReference type="ARBA" id="ARBA00023125"/>
    </source>
</evidence>
<reference evidence="5 6" key="1">
    <citation type="submission" date="2016-10" db="EMBL/GenBank/DDBJ databases">
        <authorList>
            <person name="de Groot N.N."/>
        </authorList>
    </citation>
    <scope>NUCLEOTIDE SEQUENCE [LARGE SCALE GENOMIC DNA]</scope>
    <source>
        <strain evidence="5 6">DSM 43019</strain>
    </source>
</reference>
<dbReference type="STRING" id="35752.SAMN05421541_10153"/>
<dbReference type="PANTHER" id="PTHR33154">
    <property type="entry name" value="TRANSCRIPTIONAL REGULATOR, ARSR FAMILY"/>
    <property type="match status" value="1"/>
</dbReference>
<organism evidence="5 6">
    <name type="scientific">Actinoplanes philippinensis</name>
    <dbReference type="NCBI Taxonomy" id="35752"/>
    <lineage>
        <taxon>Bacteria</taxon>
        <taxon>Bacillati</taxon>
        <taxon>Actinomycetota</taxon>
        <taxon>Actinomycetes</taxon>
        <taxon>Micromonosporales</taxon>
        <taxon>Micromonosporaceae</taxon>
        <taxon>Actinoplanes</taxon>
    </lineage>
</organism>